<evidence type="ECO:0000313" key="3">
    <source>
        <dbReference type="Proteomes" id="UP000607331"/>
    </source>
</evidence>
<evidence type="ECO:0000313" key="2">
    <source>
        <dbReference type="EMBL" id="MBC1184507.1"/>
    </source>
</evidence>
<reference evidence="2 3" key="1">
    <citation type="submission" date="2020-04" db="EMBL/GenBank/DDBJ databases">
        <title>The draft genome of Kluyvera sichuanensis strain SCKS090646.</title>
        <authorList>
            <person name="Wei L."/>
            <person name="Liu L."/>
            <person name="Feng Y."/>
            <person name="Zong Z."/>
        </authorList>
    </citation>
    <scope>NUCLEOTIDE SEQUENCE [LARGE SCALE GENOMIC DNA]</scope>
    <source>
        <strain evidence="2 3">090646</strain>
    </source>
</reference>
<dbReference type="InterPro" id="IPR000835">
    <property type="entry name" value="HTH_MarR-typ"/>
</dbReference>
<dbReference type="RefSeq" id="WP_185666314.1">
    <property type="nucleotide sequence ID" value="NZ_JABBJF010000001.1"/>
</dbReference>
<keyword evidence="3" id="KW-1185">Reference proteome</keyword>
<organism evidence="2 3">
    <name type="scientific">Kluyvera sichuanensis</name>
    <dbReference type="NCBI Taxonomy" id="2725494"/>
    <lineage>
        <taxon>Bacteria</taxon>
        <taxon>Pseudomonadati</taxon>
        <taxon>Pseudomonadota</taxon>
        <taxon>Gammaproteobacteria</taxon>
        <taxon>Enterobacterales</taxon>
        <taxon>Enterobacteriaceae</taxon>
        <taxon>Kluyvera</taxon>
    </lineage>
</organism>
<comment type="caution">
    <text evidence="2">The sequence shown here is derived from an EMBL/GenBank/DDBJ whole genome shotgun (WGS) entry which is preliminary data.</text>
</comment>
<name>A0ABR6RN18_9ENTR</name>
<dbReference type="InterPro" id="IPR036390">
    <property type="entry name" value="WH_DNA-bd_sf"/>
</dbReference>
<dbReference type="Pfam" id="PF12802">
    <property type="entry name" value="MarR_2"/>
    <property type="match status" value="1"/>
</dbReference>
<dbReference type="Gene3D" id="1.10.10.10">
    <property type="entry name" value="Winged helix-like DNA-binding domain superfamily/Winged helix DNA-binding domain"/>
    <property type="match status" value="1"/>
</dbReference>
<dbReference type="SUPFAM" id="SSF46785">
    <property type="entry name" value="Winged helix' DNA-binding domain"/>
    <property type="match status" value="1"/>
</dbReference>
<dbReference type="EMBL" id="JABBJF010000001">
    <property type="protein sequence ID" value="MBC1184507.1"/>
    <property type="molecule type" value="Genomic_DNA"/>
</dbReference>
<sequence length="156" mass="17164">MKNAPGLGELLRYTAELIDSGSEAAYREMSLDYRPRYTPVLRALAAGAMTVTDITAMTHLTQGAVSQSVSLMEQDGILRRGTLEDGRKSGLYLTNSGEALVSQLKSHWQTLFTAIHQLEKEVGWPLLQVLEQTAKALEEKDFAQRIVEAKVRGGSL</sequence>
<gene>
    <name evidence="2" type="ORF">HII27_02130</name>
</gene>
<proteinExistence type="predicted"/>
<feature type="domain" description="HTH marR-type" evidence="1">
    <location>
        <begin position="35"/>
        <end position="87"/>
    </location>
</feature>
<dbReference type="Proteomes" id="UP000607331">
    <property type="component" value="Unassembled WGS sequence"/>
</dbReference>
<evidence type="ECO:0000259" key="1">
    <source>
        <dbReference type="Pfam" id="PF12802"/>
    </source>
</evidence>
<dbReference type="InterPro" id="IPR036388">
    <property type="entry name" value="WH-like_DNA-bd_sf"/>
</dbReference>
<protein>
    <submittedName>
        <fullName evidence="2">MarR family transcriptional regulator</fullName>
    </submittedName>
</protein>
<accession>A0ABR6RN18</accession>